<gene>
    <name evidence="2" type="ORF">Nepgr_017345</name>
</gene>
<evidence type="ECO:0000313" key="2">
    <source>
        <dbReference type="EMBL" id="GMH15504.1"/>
    </source>
</evidence>
<dbReference type="AlphaFoldDB" id="A0AAD3SRG4"/>
<name>A0AAD3SRG4_NEPGR</name>
<dbReference type="Pfam" id="PF22922">
    <property type="entry name" value="GAF_NLP"/>
    <property type="match status" value="1"/>
</dbReference>
<proteinExistence type="predicted"/>
<organism evidence="2 3">
    <name type="scientific">Nepenthes gracilis</name>
    <name type="common">Slender pitcher plant</name>
    <dbReference type="NCBI Taxonomy" id="150966"/>
    <lineage>
        <taxon>Eukaryota</taxon>
        <taxon>Viridiplantae</taxon>
        <taxon>Streptophyta</taxon>
        <taxon>Embryophyta</taxon>
        <taxon>Tracheophyta</taxon>
        <taxon>Spermatophyta</taxon>
        <taxon>Magnoliopsida</taxon>
        <taxon>eudicotyledons</taxon>
        <taxon>Gunneridae</taxon>
        <taxon>Pentapetalae</taxon>
        <taxon>Caryophyllales</taxon>
        <taxon>Nepenthaceae</taxon>
        <taxon>Nepenthes</taxon>
    </lineage>
</organism>
<keyword evidence="3" id="KW-1185">Reference proteome</keyword>
<dbReference type="EMBL" id="BSYO01000015">
    <property type="protein sequence ID" value="GMH15504.1"/>
    <property type="molecule type" value="Genomic_DNA"/>
</dbReference>
<protein>
    <recommendedName>
        <fullName evidence="1">NLP1-9 GAF domain-containing protein</fullName>
    </recommendedName>
</protein>
<dbReference type="Proteomes" id="UP001279734">
    <property type="component" value="Unassembled WGS sequence"/>
</dbReference>
<dbReference type="InterPro" id="IPR045012">
    <property type="entry name" value="NLP"/>
</dbReference>
<dbReference type="GO" id="GO:0003700">
    <property type="term" value="F:DNA-binding transcription factor activity"/>
    <property type="evidence" value="ECO:0007669"/>
    <property type="project" value="InterPro"/>
</dbReference>
<comment type="caution">
    <text evidence="2">The sequence shown here is derived from an EMBL/GenBank/DDBJ whole genome shotgun (WGS) entry which is preliminary data.</text>
</comment>
<dbReference type="InterPro" id="IPR055081">
    <property type="entry name" value="NLP1-9_GAF"/>
</dbReference>
<accession>A0AAD3SRG4</accession>
<evidence type="ECO:0000313" key="3">
    <source>
        <dbReference type="Proteomes" id="UP001279734"/>
    </source>
</evidence>
<reference evidence="2" key="1">
    <citation type="submission" date="2023-05" db="EMBL/GenBank/DDBJ databases">
        <title>Nepenthes gracilis genome sequencing.</title>
        <authorList>
            <person name="Fukushima K."/>
        </authorList>
    </citation>
    <scope>NUCLEOTIDE SEQUENCE</scope>
    <source>
        <strain evidence="2">SING2019-196</strain>
    </source>
</reference>
<sequence>MNSQKISYAPKVHKVCKALKAINLRSSEILDHPKIHICNEGCQNALAEILEVLIEVCETYKLPLAQTWVPCRRRSVLAYGSGQKKNCSSFDGSCMEQVCMSISDAAFYVVDADMWGFHEACVEHHLHKGQGVAGRSFSSLGMCFCGDIAHFCKTEYPLVHYAHMFGLTSYFAICLTSKHTRNDDYALEFFLPTSITDSSEQHELVASMLAVMKLHFQSLMVALEK</sequence>
<dbReference type="PANTHER" id="PTHR32002:SF35">
    <property type="entry name" value="PROTEIN NLP6"/>
    <property type="match status" value="1"/>
</dbReference>
<evidence type="ECO:0000259" key="1">
    <source>
        <dbReference type="Pfam" id="PF22922"/>
    </source>
</evidence>
<feature type="domain" description="NLP1-9 GAF" evidence="1">
    <location>
        <begin position="37"/>
        <end position="219"/>
    </location>
</feature>
<dbReference type="PANTHER" id="PTHR32002">
    <property type="entry name" value="PROTEIN NLP8"/>
    <property type="match status" value="1"/>
</dbReference>